<keyword evidence="2" id="KW-0012">Acyltransferase</keyword>
<dbReference type="EMBL" id="UKGE01000032">
    <property type="protein sequence ID" value="SXN33989.1"/>
    <property type="molecule type" value="Genomic_DNA"/>
</dbReference>
<organism evidence="2 3">
    <name type="scientific">Klebsiella pneumoniae</name>
    <dbReference type="NCBI Taxonomy" id="573"/>
    <lineage>
        <taxon>Bacteria</taxon>
        <taxon>Pseudomonadati</taxon>
        <taxon>Pseudomonadota</taxon>
        <taxon>Gammaproteobacteria</taxon>
        <taxon>Enterobacterales</taxon>
        <taxon>Enterobacteriaceae</taxon>
        <taxon>Klebsiella/Raoultella group</taxon>
        <taxon>Klebsiella</taxon>
        <taxon>Klebsiella pneumoniae complex</taxon>
    </lineage>
</organism>
<dbReference type="GO" id="GO:0016746">
    <property type="term" value="F:acyltransferase activity"/>
    <property type="evidence" value="ECO:0007669"/>
    <property type="project" value="UniProtKB-KW"/>
</dbReference>
<reference evidence="2 3" key="1">
    <citation type="submission" date="2018-08" db="EMBL/GenBank/DDBJ databases">
        <authorList>
            <consortium name="Pathogen Informatics"/>
        </authorList>
    </citation>
    <scope>NUCLEOTIDE SEQUENCE [LARGE SCALE GENOMIC DNA]</scope>
    <source>
        <strain evidence="2 3">EuSCAPE_AT029</strain>
    </source>
</reference>
<proteinExistence type="predicted"/>
<evidence type="ECO:0000256" key="1">
    <source>
        <dbReference type="SAM" id="Phobius"/>
    </source>
</evidence>
<dbReference type="RefSeq" id="WP_064186911.1">
    <property type="nucleotide sequence ID" value="NZ_CP050376.1"/>
</dbReference>
<keyword evidence="2" id="KW-0808">Transferase</keyword>
<dbReference type="AlphaFoldDB" id="A0A7H9ZDH7"/>
<keyword evidence="1" id="KW-0812">Transmembrane</keyword>
<keyword evidence="1" id="KW-1133">Transmembrane helix</keyword>
<feature type="transmembrane region" description="Helical" evidence="1">
    <location>
        <begin position="27"/>
        <end position="49"/>
    </location>
</feature>
<gene>
    <name evidence="2" type="ORF">SAMEA3499901_05046</name>
</gene>
<protein>
    <submittedName>
        <fullName evidence="2">Acyltransferase</fullName>
    </submittedName>
</protein>
<sequence length="60" mass="6876">MIIYLLHILVASGSRVILMKVLHVNDWIAHLTIGLLAGIIIPILIYQYIKNTKLKYLFSL</sequence>
<dbReference type="Proteomes" id="UP000259975">
    <property type="component" value="Unassembled WGS sequence"/>
</dbReference>
<evidence type="ECO:0000313" key="3">
    <source>
        <dbReference type="Proteomes" id="UP000259975"/>
    </source>
</evidence>
<name>A0A7H9ZDH7_KLEPN</name>
<evidence type="ECO:0000313" key="2">
    <source>
        <dbReference type="EMBL" id="SXN33989.1"/>
    </source>
</evidence>
<keyword evidence="1" id="KW-0472">Membrane</keyword>
<accession>A0A7H9ZDH7</accession>
<comment type="caution">
    <text evidence="2">The sequence shown here is derived from an EMBL/GenBank/DDBJ whole genome shotgun (WGS) entry which is preliminary data.</text>
</comment>